<organism evidence="2 3">
    <name type="scientific">Venustampulla echinocandica</name>
    <dbReference type="NCBI Taxonomy" id="2656787"/>
    <lineage>
        <taxon>Eukaryota</taxon>
        <taxon>Fungi</taxon>
        <taxon>Dikarya</taxon>
        <taxon>Ascomycota</taxon>
        <taxon>Pezizomycotina</taxon>
        <taxon>Leotiomycetes</taxon>
        <taxon>Helotiales</taxon>
        <taxon>Pleuroascaceae</taxon>
        <taxon>Venustampulla</taxon>
    </lineage>
</organism>
<evidence type="ECO:0000313" key="2">
    <source>
        <dbReference type="EMBL" id="RDL35219.1"/>
    </source>
</evidence>
<evidence type="ECO:0000313" key="3">
    <source>
        <dbReference type="Proteomes" id="UP000254866"/>
    </source>
</evidence>
<name>A0A370TIN2_9HELO</name>
<dbReference type="EMBL" id="NPIC01000006">
    <property type="protein sequence ID" value="RDL35219.1"/>
    <property type="molecule type" value="Genomic_DNA"/>
</dbReference>
<protein>
    <submittedName>
        <fullName evidence="2">Uncharacterized protein</fullName>
    </submittedName>
</protein>
<dbReference type="AlphaFoldDB" id="A0A370TIN2"/>
<accession>A0A370TIN2</accession>
<keyword evidence="3" id="KW-1185">Reference proteome</keyword>
<sequence length="188" mass="21204">MPLPPPSPRPPHQGALREDLLVLRHIFDLNLGRQAPDPMFLGENLPDSFIKDLLIVGLDVENAKCPTGNGIFHVASNDANFTVRALLLIATVDAMAANQSLLEPAQKSLLSGCETIGRGPIPLSDRQKDDNERREREQNRKIKALEKRYAKREEMRKKYRDSDLEAQKYAERQAKREKEKEGNSKAPV</sequence>
<feature type="compositionally biased region" description="Basic and acidic residues" evidence="1">
    <location>
        <begin position="125"/>
        <end position="188"/>
    </location>
</feature>
<dbReference type="OrthoDB" id="5953249at2759"/>
<evidence type="ECO:0000256" key="1">
    <source>
        <dbReference type="SAM" id="MobiDB-lite"/>
    </source>
</evidence>
<dbReference type="Proteomes" id="UP000254866">
    <property type="component" value="Unassembled WGS sequence"/>
</dbReference>
<dbReference type="RefSeq" id="XP_031868042.1">
    <property type="nucleotide sequence ID" value="XM_032015773.1"/>
</dbReference>
<feature type="region of interest" description="Disordered" evidence="1">
    <location>
        <begin position="120"/>
        <end position="188"/>
    </location>
</feature>
<gene>
    <name evidence="2" type="ORF">BP5553_07150</name>
</gene>
<reference evidence="2 3" key="1">
    <citation type="journal article" date="2018" name="IMA Fungus">
        <title>IMA Genome-F 9: Draft genome sequence of Annulohypoxylon stygium, Aspergillus mulundensis, Berkeleyomyces basicola (syn. Thielaviopsis basicola), Ceratocystis smalleyi, two Cercospora beticola strains, Coleophoma cylindrospora, Fusarium fracticaudum, Phialophora cf. hyalina, and Morchella septimelata.</title>
        <authorList>
            <person name="Wingfield B.D."/>
            <person name="Bills G.F."/>
            <person name="Dong Y."/>
            <person name="Huang W."/>
            <person name="Nel W.J."/>
            <person name="Swalarsk-Parry B.S."/>
            <person name="Vaghefi N."/>
            <person name="Wilken P.M."/>
            <person name="An Z."/>
            <person name="de Beer Z.W."/>
            <person name="De Vos L."/>
            <person name="Chen L."/>
            <person name="Duong T.A."/>
            <person name="Gao Y."/>
            <person name="Hammerbacher A."/>
            <person name="Kikkert J.R."/>
            <person name="Li Y."/>
            <person name="Li H."/>
            <person name="Li K."/>
            <person name="Li Q."/>
            <person name="Liu X."/>
            <person name="Ma X."/>
            <person name="Naidoo K."/>
            <person name="Pethybridge S.J."/>
            <person name="Sun J."/>
            <person name="Steenkamp E.T."/>
            <person name="van der Nest M.A."/>
            <person name="van Wyk S."/>
            <person name="Wingfield M.J."/>
            <person name="Xiong C."/>
            <person name="Yue Q."/>
            <person name="Zhang X."/>
        </authorList>
    </citation>
    <scope>NUCLEOTIDE SEQUENCE [LARGE SCALE GENOMIC DNA]</scope>
    <source>
        <strain evidence="2 3">BP 5553</strain>
    </source>
</reference>
<proteinExistence type="predicted"/>
<dbReference type="GeneID" id="43599999"/>
<comment type="caution">
    <text evidence="2">The sequence shown here is derived from an EMBL/GenBank/DDBJ whole genome shotgun (WGS) entry which is preliminary data.</text>
</comment>